<dbReference type="Gene3D" id="3.40.50.1820">
    <property type="entry name" value="alpha/beta hydrolase"/>
    <property type="match status" value="1"/>
</dbReference>
<sequence length="263" mass="28229">MRGREIGVDLLEHLTPVRGRVVRSLTVGEQRSSTEPLVVIVPGLGLPFYTLPTARALVARGLDAAVLDLPGFGSDRPWPTRPTIHAIGLTAARWVETVAADRPVVLLGHSTGAQAALTAGLALSAHRRAFSVVLAGATFAPEQRHVWRLARATPLAYREDQPDEVDPAELYRGRAGIVAMLHSGLRDAPEQRIAHLPVPVTVTTGVHDAFMPVEWLDLLALSARRAPSVRTSLLGGSHNNLFTHPDEVADLVALAAEDATRAR</sequence>
<dbReference type="Pfam" id="PF12697">
    <property type="entry name" value="Abhydrolase_6"/>
    <property type="match status" value="1"/>
</dbReference>
<keyword evidence="3" id="KW-1185">Reference proteome</keyword>
<reference evidence="2 3" key="1">
    <citation type="journal article" date="2019" name="Int. J. Syst. Evol. Microbiol.">
        <title>The Global Catalogue of Microorganisms (GCM) 10K type strain sequencing project: providing services to taxonomists for standard genome sequencing and annotation.</title>
        <authorList>
            <consortium name="The Broad Institute Genomics Platform"/>
            <consortium name="The Broad Institute Genome Sequencing Center for Infectious Disease"/>
            <person name="Wu L."/>
            <person name="Ma J."/>
        </authorList>
    </citation>
    <scope>NUCLEOTIDE SEQUENCE [LARGE SCALE GENOMIC DNA]</scope>
    <source>
        <strain evidence="2 3">JCM 16259</strain>
    </source>
</reference>
<dbReference type="Proteomes" id="UP001500730">
    <property type="component" value="Unassembled WGS sequence"/>
</dbReference>
<dbReference type="RefSeq" id="WP_344255297.1">
    <property type="nucleotide sequence ID" value="NZ_BAAARE010000010.1"/>
</dbReference>
<evidence type="ECO:0000313" key="3">
    <source>
        <dbReference type="Proteomes" id="UP001500730"/>
    </source>
</evidence>
<dbReference type="SUPFAM" id="SSF53474">
    <property type="entry name" value="alpha/beta-Hydrolases"/>
    <property type="match status" value="1"/>
</dbReference>
<organism evidence="2 3">
    <name type="scientific">Terrabacter carboxydivorans</name>
    <dbReference type="NCBI Taxonomy" id="619730"/>
    <lineage>
        <taxon>Bacteria</taxon>
        <taxon>Bacillati</taxon>
        <taxon>Actinomycetota</taxon>
        <taxon>Actinomycetes</taxon>
        <taxon>Micrococcales</taxon>
        <taxon>Intrasporangiaceae</taxon>
        <taxon>Terrabacter</taxon>
    </lineage>
</organism>
<evidence type="ECO:0000259" key="1">
    <source>
        <dbReference type="Pfam" id="PF12697"/>
    </source>
</evidence>
<gene>
    <name evidence="2" type="ORF">GCM10009858_25520</name>
</gene>
<name>A0ABN3LLW4_9MICO</name>
<protein>
    <recommendedName>
        <fullName evidence="1">AB hydrolase-1 domain-containing protein</fullName>
    </recommendedName>
</protein>
<accession>A0ABN3LLW4</accession>
<dbReference type="EMBL" id="BAAARE010000010">
    <property type="protein sequence ID" value="GAA2486495.1"/>
    <property type="molecule type" value="Genomic_DNA"/>
</dbReference>
<evidence type="ECO:0000313" key="2">
    <source>
        <dbReference type="EMBL" id="GAA2486495.1"/>
    </source>
</evidence>
<proteinExistence type="predicted"/>
<dbReference type="InterPro" id="IPR000073">
    <property type="entry name" value="AB_hydrolase_1"/>
</dbReference>
<feature type="domain" description="AB hydrolase-1" evidence="1">
    <location>
        <begin position="38"/>
        <end position="250"/>
    </location>
</feature>
<dbReference type="InterPro" id="IPR029058">
    <property type="entry name" value="AB_hydrolase_fold"/>
</dbReference>
<comment type="caution">
    <text evidence="2">The sequence shown here is derived from an EMBL/GenBank/DDBJ whole genome shotgun (WGS) entry which is preliminary data.</text>
</comment>